<comment type="caution">
    <text evidence="5">The sequence shown here is derived from an EMBL/GenBank/DDBJ whole genome shotgun (WGS) entry which is preliminary data.</text>
</comment>
<dbReference type="OrthoDB" id="408743at2759"/>
<name>A0A8H3J2J1_9LECA</name>
<dbReference type="Pfam" id="PF02668">
    <property type="entry name" value="TauD"/>
    <property type="match status" value="1"/>
</dbReference>
<dbReference type="Proteomes" id="UP000664534">
    <property type="component" value="Unassembled WGS sequence"/>
</dbReference>
<evidence type="ECO:0000256" key="3">
    <source>
        <dbReference type="SAM" id="MobiDB-lite"/>
    </source>
</evidence>
<keyword evidence="6" id="KW-1185">Reference proteome</keyword>
<evidence type="ECO:0000256" key="1">
    <source>
        <dbReference type="ARBA" id="ARBA00023002"/>
    </source>
</evidence>
<dbReference type="AlphaFoldDB" id="A0A8H3J2J1"/>
<evidence type="ECO:0000256" key="2">
    <source>
        <dbReference type="ARBA" id="ARBA00023194"/>
    </source>
</evidence>
<dbReference type="GO" id="GO:0017000">
    <property type="term" value="P:antibiotic biosynthetic process"/>
    <property type="evidence" value="ECO:0007669"/>
    <property type="project" value="UniProtKB-KW"/>
</dbReference>
<accession>A0A8H3J2J1</accession>
<dbReference type="GO" id="GO:0016491">
    <property type="term" value="F:oxidoreductase activity"/>
    <property type="evidence" value="ECO:0007669"/>
    <property type="project" value="UniProtKB-KW"/>
</dbReference>
<dbReference type="SUPFAM" id="SSF51197">
    <property type="entry name" value="Clavaminate synthase-like"/>
    <property type="match status" value="1"/>
</dbReference>
<dbReference type="PANTHER" id="PTHR10696:SF56">
    <property type="entry name" value="TAUD_TFDA-LIKE DOMAIN-CONTAINING PROTEIN"/>
    <property type="match status" value="1"/>
</dbReference>
<gene>
    <name evidence="5" type="ORF">IMSHALPRED_001536</name>
</gene>
<evidence type="ECO:0000259" key="4">
    <source>
        <dbReference type="Pfam" id="PF02668"/>
    </source>
</evidence>
<keyword evidence="1" id="KW-0560">Oxidoreductase</keyword>
<sequence length="464" mass="52079">MNGTAAKGTQMAFVDGTSSGGRSSDMMLSCKRCTHGNKVTVEFPDATFTFHAQWLHDARCDNGAARNAATAICQQPISTVHVEKASLSGNGTSMTLGVVFDDDLTSEFPGPWLRVMAPLVARSENPQLALEEEASPKGWLVDTLRIPEISYKDIFGSKEEEHSNEVIIGVMDELLGASSPGIVKIVDLPDPNFEDERNHKNNINTLVLKRLFGSVFVHPIRGSDQTFNVSSHSKDAERAVGVANYDTTQLLLPHSDHAFYDIPNQVQGFYGLEGQSENTWVSVLSALATFKEEFPDLYHHLCETPMTIGRVSRFYGDPLYQATVDTAVTSQPGFPNQTKRVRWHPNLTGALLAPYDKYKEARLAHQRFQEIMRRDTHQLKLVLKAGDLYIWDNFRLLHGRERVLQVPRTGVGQTVPEQVVHDRYRALHIDLLKQHVDEGWLIHMPMPQLREMLKFVRGYNCIDG</sequence>
<proteinExistence type="predicted"/>
<dbReference type="InterPro" id="IPR003819">
    <property type="entry name" value="TauD/TfdA-like"/>
</dbReference>
<dbReference type="InterPro" id="IPR050411">
    <property type="entry name" value="AlphaKG_dependent_hydroxylases"/>
</dbReference>
<dbReference type="PANTHER" id="PTHR10696">
    <property type="entry name" value="GAMMA-BUTYROBETAINE HYDROXYLASE-RELATED"/>
    <property type="match status" value="1"/>
</dbReference>
<feature type="domain" description="TauD/TfdA-like" evidence="4">
    <location>
        <begin position="207"/>
        <end position="402"/>
    </location>
</feature>
<evidence type="ECO:0000313" key="6">
    <source>
        <dbReference type="Proteomes" id="UP000664534"/>
    </source>
</evidence>
<protein>
    <recommendedName>
        <fullName evidence="4">TauD/TfdA-like domain-containing protein</fullName>
    </recommendedName>
</protein>
<reference evidence="5" key="1">
    <citation type="submission" date="2021-03" db="EMBL/GenBank/DDBJ databases">
        <authorList>
            <person name="Tagirdzhanova G."/>
        </authorList>
    </citation>
    <scope>NUCLEOTIDE SEQUENCE</scope>
</reference>
<evidence type="ECO:0000313" key="5">
    <source>
        <dbReference type="EMBL" id="CAF9939521.1"/>
    </source>
</evidence>
<keyword evidence="2" id="KW-0045">Antibiotic biosynthesis</keyword>
<feature type="region of interest" description="Disordered" evidence="3">
    <location>
        <begin position="1"/>
        <end position="23"/>
    </location>
</feature>
<dbReference type="EMBL" id="CAJPDT010000120">
    <property type="protein sequence ID" value="CAF9939521.1"/>
    <property type="molecule type" value="Genomic_DNA"/>
</dbReference>
<dbReference type="InterPro" id="IPR042098">
    <property type="entry name" value="TauD-like_sf"/>
</dbReference>
<dbReference type="Gene3D" id="3.60.130.10">
    <property type="entry name" value="Clavaminate synthase-like"/>
    <property type="match status" value="1"/>
</dbReference>
<organism evidence="5 6">
    <name type="scientific">Imshaugia aleurites</name>
    <dbReference type="NCBI Taxonomy" id="172621"/>
    <lineage>
        <taxon>Eukaryota</taxon>
        <taxon>Fungi</taxon>
        <taxon>Dikarya</taxon>
        <taxon>Ascomycota</taxon>
        <taxon>Pezizomycotina</taxon>
        <taxon>Lecanoromycetes</taxon>
        <taxon>OSLEUM clade</taxon>
        <taxon>Lecanoromycetidae</taxon>
        <taxon>Lecanorales</taxon>
        <taxon>Lecanorineae</taxon>
        <taxon>Parmeliaceae</taxon>
        <taxon>Imshaugia</taxon>
    </lineage>
</organism>